<feature type="region of interest" description="Disordered" evidence="1">
    <location>
        <begin position="1"/>
        <end position="31"/>
    </location>
</feature>
<protein>
    <submittedName>
        <fullName evidence="2">Uncharacterized protein</fullName>
    </submittedName>
</protein>
<evidence type="ECO:0000313" key="3">
    <source>
        <dbReference type="Proteomes" id="UP001168990"/>
    </source>
</evidence>
<sequence>MSEMKSTSSSSSPKKDPQLTLASDLKLKGSSTNEMNKMEKLNLRQLSFVPHVPLYDISKSNLFSLKNRRQLEKFELIKDEQSLSSHWSSNTSLNSCSISSIKSSSGGLHFNPINRPRACKMRNGSLSMNLRSRTQDDTRCSLSISQQRQSIIAKYLSRRNNHHHLQEKISSDTNDTRNQNDMTIEMNKRWDNLLLCNNEELIVNNYNDDNSNAEGKGKSPSSSILLARISETSSSLNITFTDVEEKKFDDSIENENKSASALKSNTNLNVDEHNGQKIGEKNAPIILKINKNRINAARNARKKHKKDKRKRQQSKKTDNCWNSLSNKTKKPEERNNRCTAAALSLENDKSKDNTLKNIINNNVNCSNANGDNFDHSLRPKIHFYSKSQANHLGILEKNAKIIRERKGLPPIKVKRLKRDKLKSKPRRKIKTKAKGSNEIKRRPGRPRKNNGDDITAVPVQKIDEQPPYVEYEDGRKLPSLPMIDMNSKSTVASSDGARDDSFSTALKKINSCHENLNECKKIMKSGKITARNEDENSGKIAEITNCNGDSIDASIKSKEEIAFCEFGKEKSDKLNDKKKTLTKISAKIIDDRILQEKINLSKLNKNTSSDNNENKTKLIGQNRQIHFTPEEMKKRKILHSSEFNPMNKDEMNSYGIRTTIPSRQSLLPTKRPLTSEEIDEKLLQAFKNWAKIPEIAELFREPLNNVILKPKTSIKDRLGNYVKNDNDKYQKIQSEREIITINSQKITPIKPVPISLSQIASPEKTIISNNVFNKSQLINYHNGIPREHKNQFISSNPMMKEQYISPIEHVPMRTINPPHQITSNVSAFNRITYKRPLENEKSSNSTEEPQNKRKTIWKRNCDDSESEDSSMENTMADDCSSKSQHTIKSIGNSQSSSTITTESITQIVKKWCYDGRETISPIANADDNSNSCHSLSSVKTIIFSPNKSNFSNSSLSHANNNNEPSDKCTEINENMDLEILNNDDSCDSSSSSTSSYSSTIPSTSSSATQSLVIDLVDDIPVNNNQKDNAGHLSLINSPAKSLIIDLPDDSNAKNDDYNQSLSSSSRNSSVISLCDDLHIPDDNKEEEKSQNEIVNHTNEISNGNYNVNDNNSINNNFNNNNNNNNNQFDLDPEDEEKIDDCDVISLYAESIENLQLDDIDIKDDPEDESIYSSSSLNRYNLMKSENIGRYVSQNVREFDALYNINENNDDENNNMPNARPKGVFSRLQPLNSATEESQIINNNSNISTQNSTDHQQFNCQSTVRHYSYNNFINYNETQQKFRGYCYSILKRNTCNKCDCKFKHTIEDYLLCLHLGNSYEIKSVLNYAIQERFIYYLKLVYENSIKKLDLPDIIEVFSSILSLNFPHVIYECFNSTLKTIPKRSNKMLQFIDGICKNIQPSTNITDDKVTLILIDSLKKYIEPGKYWEYLRNLILKMAFPTPEIIELILDECLRHKKSPQYIHDIKKSIINNADENVLTEINSLIMNNFMKLVEDLQNFDESSPKQNDNTEIVSSIASPDLINNNNSDKINTKEQNGGITENIPPIKRISTDLRNRLGIKQPDDSTKWKLIKIDNIDKPNSVFKKRLERLRDDLTLLSTALDEKNYETILGILTIAKGCSLQEHIFAYGKGFYEILCNSIMVAPEHLEKIILITENGRVPHYLSTMLMNIGINILQKLINFGAWIIAKKLLKLLHFYHGKNNVNIIYNELTSASFILLSAEIYIANQQPKKAFELIKQNNLMKKDRNKWKVDSKNDDEKLRIIILKLLLKSLSLNHVDHAFLLYMTILKDQRNSFRPLDLSMFTDCIILGLLRDGRDDELIEMIDLIFEYYLFASPMTIRAMIRKIFHLDEILSRRLFIYASRIGIYPTLKGLRNVGYFLLTINIEWIEEEMYLVVEDCLCALHKELGNNLHGIKSRKLLIFLNFQQMYPSSEQMYDDNVNNDLSIIYKKKFNYELRMKINYFGYTLVSMCPLTIKLPMINIIVPPINNNAAKVIAFHGIFTGGLVNC</sequence>
<proteinExistence type="predicted"/>
<feature type="compositionally biased region" description="Polar residues" evidence="1">
    <location>
        <begin position="1514"/>
        <end position="1538"/>
    </location>
</feature>
<name>A0AA39C8R7_9HYME</name>
<feature type="region of interest" description="Disordered" evidence="1">
    <location>
        <begin position="292"/>
        <end position="336"/>
    </location>
</feature>
<dbReference type="EMBL" id="JAQQBS010001423">
    <property type="protein sequence ID" value="KAK0159999.1"/>
    <property type="molecule type" value="Genomic_DNA"/>
</dbReference>
<feature type="compositionally biased region" description="Basic residues" evidence="1">
    <location>
        <begin position="299"/>
        <end position="314"/>
    </location>
</feature>
<feature type="region of interest" description="Disordered" evidence="1">
    <location>
        <begin position="836"/>
        <end position="900"/>
    </location>
</feature>
<feature type="compositionally biased region" description="Low complexity" evidence="1">
    <location>
        <begin position="1"/>
        <end position="12"/>
    </location>
</feature>
<feature type="compositionally biased region" description="Basic residues" evidence="1">
    <location>
        <begin position="419"/>
        <end position="433"/>
    </location>
</feature>
<gene>
    <name evidence="2" type="ORF">PV328_007447</name>
</gene>
<feature type="region of interest" description="Disordered" evidence="1">
    <location>
        <begin position="980"/>
        <end position="1004"/>
    </location>
</feature>
<evidence type="ECO:0000256" key="1">
    <source>
        <dbReference type="SAM" id="MobiDB-lite"/>
    </source>
</evidence>
<accession>A0AA39C8R7</accession>
<comment type="caution">
    <text evidence="2">The sequence shown here is derived from an EMBL/GenBank/DDBJ whole genome shotgun (WGS) entry which is preliminary data.</text>
</comment>
<feature type="region of interest" description="Disordered" evidence="1">
    <location>
        <begin position="419"/>
        <end position="454"/>
    </location>
</feature>
<feature type="region of interest" description="Disordered" evidence="1">
    <location>
        <begin position="1514"/>
        <end position="1543"/>
    </location>
</feature>
<feature type="compositionally biased region" description="Polar residues" evidence="1">
    <location>
        <begin position="881"/>
        <end position="892"/>
    </location>
</feature>
<feature type="region of interest" description="Disordered" evidence="1">
    <location>
        <begin position="1046"/>
        <end position="1065"/>
    </location>
</feature>
<dbReference type="Proteomes" id="UP001168990">
    <property type="component" value="Unassembled WGS sequence"/>
</dbReference>
<feature type="compositionally biased region" description="Low complexity" evidence="1">
    <location>
        <begin position="987"/>
        <end position="1004"/>
    </location>
</feature>
<evidence type="ECO:0000313" key="2">
    <source>
        <dbReference type="EMBL" id="KAK0159999.1"/>
    </source>
</evidence>
<keyword evidence="3" id="KW-1185">Reference proteome</keyword>
<organism evidence="2 3">
    <name type="scientific">Microctonus aethiopoides</name>
    <dbReference type="NCBI Taxonomy" id="144406"/>
    <lineage>
        <taxon>Eukaryota</taxon>
        <taxon>Metazoa</taxon>
        <taxon>Ecdysozoa</taxon>
        <taxon>Arthropoda</taxon>
        <taxon>Hexapoda</taxon>
        <taxon>Insecta</taxon>
        <taxon>Pterygota</taxon>
        <taxon>Neoptera</taxon>
        <taxon>Endopterygota</taxon>
        <taxon>Hymenoptera</taxon>
        <taxon>Apocrita</taxon>
        <taxon>Ichneumonoidea</taxon>
        <taxon>Braconidae</taxon>
        <taxon>Euphorinae</taxon>
        <taxon>Microctonus</taxon>
    </lineage>
</organism>
<reference evidence="2" key="1">
    <citation type="journal article" date="2023" name="bioRxiv">
        <title>Scaffold-level genome assemblies of two parasitoid biocontrol wasps reveal the parthenogenesis mechanism and an associated novel virus.</title>
        <authorList>
            <person name="Inwood S."/>
            <person name="Skelly J."/>
            <person name="Guhlin J."/>
            <person name="Harrop T."/>
            <person name="Goldson S."/>
            <person name="Dearden P."/>
        </authorList>
    </citation>
    <scope>NUCLEOTIDE SEQUENCE</scope>
    <source>
        <strain evidence="2">Irish</strain>
        <tissue evidence="2">Whole body</tissue>
    </source>
</reference>
<reference evidence="2" key="2">
    <citation type="submission" date="2023-03" db="EMBL/GenBank/DDBJ databases">
        <authorList>
            <person name="Inwood S.N."/>
            <person name="Skelly J.G."/>
            <person name="Guhlin J."/>
            <person name="Harrop T.W.R."/>
            <person name="Goldson S.G."/>
            <person name="Dearden P.K."/>
        </authorList>
    </citation>
    <scope>NUCLEOTIDE SEQUENCE</scope>
    <source>
        <strain evidence="2">Irish</strain>
        <tissue evidence="2">Whole body</tissue>
    </source>
</reference>